<feature type="chain" id="PRO_5045837872" description="DUF4440 domain-containing protein" evidence="1">
    <location>
        <begin position="27"/>
        <end position="173"/>
    </location>
</feature>
<evidence type="ECO:0000313" key="3">
    <source>
        <dbReference type="Proteomes" id="UP001200022"/>
    </source>
</evidence>
<dbReference type="Proteomes" id="UP001200022">
    <property type="component" value="Unassembled WGS sequence"/>
</dbReference>
<accession>A0ABS9IH58</accession>
<sequence length="173" mass="19628">MLKVIKTYKLLIICILCSFTCSNIFAQNNEIDELQDVITKLRVDTNHTFLKTLKPLQSDYSIIFLNEDYAQKAFDYSHEKWNGIDKVPDSSMKPTSDTDKANVLSATKSELSKGITNGLPEDYAILANYLNDGVTVYGLQYVNDADSNHKTRAAFFKVGDRWVIIPQVFLAFK</sequence>
<organism evidence="2 3">
    <name type="scientific">Flaviramulus multivorans</name>
    <dbReference type="NCBI Taxonomy" id="1304750"/>
    <lineage>
        <taxon>Bacteria</taxon>
        <taxon>Pseudomonadati</taxon>
        <taxon>Bacteroidota</taxon>
        <taxon>Flavobacteriia</taxon>
        <taxon>Flavobacteriales</taxon>
        <taxon>Flavobacteriaceae</taxon>
        <taxon>Flaviramulus</taxon>
    </lineage>
</organism>
<name>A0ABS9IH58_9FLAO</name>
<feature type="signal peptide" evidence="1">
    <location>
        <begin position="1"/>
        <end position="26"/>
    </location>
</feature>
<evidence type="ECO:0000313" key="2">
    <source>
        <dbReference type="EMBL" id="MCF7560102.1"/>
    </source>
</evidence>
<evidence type="ECO:0000256" key="1">
    <source>
        <dbReference type="SAM" id="SignalP"/>
    </source>
</evidence>
<keyword evidence="3" id="KW-1185">Reference proteome</keyword>
<comment type="caution">
    <text evidence="2">The sequence shown here is derived from an EMBL/GenBank/DDBJ whole genome shotgun (WGS) entry which is preliminary data.</text>
</comment>
<protein>
    <recommendedName>
        <fullName evidence="4">DUF4440 domain-containing protein</fullName>
    </recommendedName>
</protein>
<gene>
    <name evidence="2" type="ORF">L3X39_05580</name>
</gene>
<proteinExistence type="predicted"/>
<reference evidence="2 3" key="1">
    <citation type="submission" date="2022-01" db="EMBL/GenBank/DDBJ databases">
        <title>Draft genome sequence of Sabulilitoribacter multivorans KCTC 32326.</title>
        <authorList>
            <person name="Oh J.-S."/>
        </authorList>
    </citation>
    <scope>NUCLEOTIDE SEQUENCE [LARGE SCALE GENOMIC DNA]</scope>
    <source>
        <strain evidence="2 3">M-M16</strain>
    </source>
</reference>
<dbReference type="EMBL" id="JAKKDV010000002">
    <property type="protein sequence ID" value="MCF7560102.1"/>
    <property type="molecule type" value="Genomic_DNA"/>
</dbReference>
<dbReference type="RefSeq" id="WP_237230786.1">
    <property type="nucleotide sequence ID" value="NZ_JAKKDV010000002.1"/>
</dbReference>
<evidence type="ECO:0008006" key="4">
    <source>
        <dbReference type="Google" id="ProtNLM"/>
    </source>
</evidence>
<keyword evidence="1" id="KW-0732">Signal</keyword>